<protein>
    <submittedName>
        <fullName evidence="1">Uncharacterized protein</fullName>
    </submittedName>
</protein>
<proteinExistence type="predicted"/>
<dbReference type="AlphaFoldDB" id="A0A1J4JJD4"/>
<dbReference type="Pfam" id="PF25463">
    <property type="entry name" value="DUF7899"/>
    <property type="match status" value="1"/>
</dbReference>
<reference evidence="1" key="1">
    <citation type="submission" date="2016-10" db="EMBL/GenBank/DDBJ databases">
        <authorList>
            <person name="Benchimol M."/>
            <person name="Almeida L.G."/>
            <person name="Vasconcelos A.T."/>
            <person name="Perreira-Neves A."/>
            <person name="Rosa I.A."/>
            <person name="Tasca T."/>
            <person name="Bogo M.R."/>
            <person name="de Souza W."/>
        </authorList>
    </citation>
    <scope>NUCLEOTIDE SEQUENCE [LARGE SCALE GENOMIC DNA]</scope>
    <source>
        <strain evidence="1">K</strain>
    </source>
</reference>
<dbReference type="Proteomes" id="UP000179807">
    <property type="component" value="Unassembled WGS sequence"/>
</dbReference>
<dbReference type="InterPro" id="IPR036322">
    <property type="entry name" value="WD40_repeat_dom_sf"/>
</dbReference>
<accession>A0A1J4JJD4</accession>
<dbReference type="SUPFAM" id="SSF50978">
    <property type="entry name" value="WD40 repeat-like"/>
    <property type="match status" value="1"/>
</dbReference>
<gene>
    <name evidence="1" type="ORF">TRFO_35158</name>
</gene>
<sequence length="416" mass="47875">MISFVPASSLEKRTTDSLESRQIASNDTANLDQSRTFRKDAYYFHPKEMLISHIKCYKDASLWKEIHRLPDNSHKAVLKISTIDEIYITANHYIISSDSGLCAAYRKNFEFDGYINERNGELVKSAYYNSIDDEVIKVSILSNDDYSELRCFKISKNDVSKSSPVFDQYQLKYPGFIEFDAVNNLALVLEGRTKKYHIISLSNYKKFFTIEGSDILDVKMTPDVVIALRRCLEDRVKFELYRLDGTIEKIEMFIKPKHPIEFFDCLGISFILKQSRCNMKIYNIGTHQCKEISGTANIPSSHFSFLYTAKKIAIFRKATFYFFTFQGDFLFTMQNKREIQNCPLAVSKNQKFMICVSIVGFDYFIAVFSLDDGRCLVQKKIPPSKNNGYKISSIAFDETSNVLITGDQGGKVSFYI</sequence>
<name>A0A1J4JJD4_9EUKA</name>
<keyword evidence="2" id="KW-1185">Reference proteome</keyword>
<dbReference type="PANTHER" id="PTHR31789">
    <property type="entry name" value="OS05G0482600 PROTEIN"/>
    <property type="match status" value="1"/>
</dbReference>
<dbReference type="OrthoDB" id="336008at2759"/>
<dbReference type="EMBL" id="MLAK01001055">
    <property type="protein sequence ID" value="OHS98447.1"/>
    <property type="molecule type" value="Genomic_DNA"/>
</dbReference>
<dbReference type="PANTHER" id="PTHR31789:SF1">
    <property type="entry name" value="OS05G0482600 PROTEIN"/>
    <property type="match status" value="1"/>
</dbReference>
<dbReference type="InterPro" id="IPR057221">
    <property type="entry name" value="DUF7899"/>
</dbReference>
<organism evidence="1 2">
    <name type="scientific">Tritrichomonas foetus</name>
    <dbReference type="NCBI Taxonomy" id="1144522"/>
    <lineage>
        <taxon>Eukaryota</taxon>
        <taxon>Metamonada</taxon>
        <taxon>Parabasalia</taxon>
        <taxon>Tritrichomonadida</taxon>
        <taxon>Tritrichomonadidae</taxon>
        <taxon>Tritrichomonas</taxon>
    </lineage>
</organism>
<evidence type="ECO:0000313" key="2">
    <source>
        <dbReference type="Proteomes" id="UP000179807"/>
    </source>
</evidence>
<comment type="caution">
    <text evidence="1">The sequence shown here is derived from an EMBL/GenBank/DDBJ whole genome shotgun (WGS) entry which is preliminary data.</text>
</comment>
<dbReference type="GeneID" id="94844797"/>
<evidence type="ECO:0000313" key="1">
    <source>
        <dbReference type="EMBL" id="OHS98447.1"/>
    </source>
</evidence>
<dbReference type="RefSeq" id="XP_068351584.1">
    <property type="nucleotide sequence ID" value="XM_068510093.1"/>
</dbReference>
<dbReference type="VEuPathDB" id="TrichDB:TRFO_35158"/>